<keyword evidence="1" id="KW-0862">Zinc</keyword>
<keyword evidence="1" id="KW-0479">Metal-binding</keyword>
<dbReference type="GO" id="GO:0006284">
    <property type="term" value="P:base-excision repair"/>
    <property type="evidence" value="ECO:0007669"/>
    <property type="project" value="InterPro"/>
</dbReference>
<dbReference type="Gene3D" id="1.10.340.30">
    <property type="entry name" value="Hypothetical protein, domain 2"/>
    <property type="match status" value="1"/>
</dbReference>
<evidence type="ECO:0000256" key="1">
    <source>
        <dbReference type="PIRSR" id="PIRSR605019-1"/>
    </source>
</evidence>
<reference evidence="2 3" key="1">
    <citation type="journal article" date="2010" name="PLoS ONE">
        <title>The complete genome sequence of the pathogenic intestinal spirochete Brachyspira pilosicoli and comparison with other Brachyspira genomes.</title>
        <authorList>
            <person name="Wanchanthuek P."/>
            <person name="Bellgard M.I."/>
            <person name="La T."/>
            <person name="Ryan K."/>
            <person name="Moolhuijzen P."/>
            <person name="Chapman B."/>
            <person name="Black M."/>
            <person name="Schibeci D."/>
            <person name="Hunter A."/>
            <person name="Barrero R."/>
            <person name="Phillips N.D."/>
            <person name="Hampson D.J."/>
        </authorList>
    </citation>
    <scope>NUCLEOTIDE SEQUENCE [LARGE SCALE GENOMIC DNA]</scope>
    <source>
        <strain evidence="3">ATCC BAA-1826 / 95/1000</strain>
    </source>
</reference>
<dbReference type="AlphaFoldDB" id="D8IFC9"/>
<dbReference type="InParanoid" id="D8IFC9"/>
<dbReference type="EMBL" id="CP002025">
    <property type="protein sequence ID" value="ADK31852.1"/>
    <property type="molecule type" value="Genomic_DNA"/>
</dbReference>
<dbReference type="HOGENOM" id="CLU_083758_1_0_12"/>
<organism evidence="2 3">
    <name type="scientific">Brachyspira pilosicoli (strain ATCC BAA-1826 / 95/1000)</name>
    <dbReference type="NCBI Taxonomy" id="759914"/>
    <lineage>
        <taxon>Bacteria</taxon>
        <taxon>Pseudomonadati</taxon>
        <taxon>Spirochaetota</taxon>
        <taxon>Spirochaetia</taxon>
        <taxon>Brachyspirales</taxon>
        <taxon>Brachyspiraceae</taxon>
        <taxon>Brachyspira</taxon>
    </lineage>
</organism>
<dbReference type="PANTHER" id="PTHR30037">
    <property type="entry name" value="DNA-3-METHYLADENINE GLYCOSYLASE 1"/>
    <property type="match status" value="1"/>
</dbReference>
<dbReference type="GO" id="GO:0008725">
    <property type="term" value="F:DNA-3-methyladenine glycosylase activity"/>
    <property type="evidence" value="ECO:0007669"/>
    <property type="project" value="InterPro"/>
</dbReference>
<dbReference type="STRING" id="759914.BP951000_1873"/>
<accession>D8IFC9</accession>
<evidence type="ECO:0000313" key="2">
    <source>
        <dbReference type="EMBL" id="ADK31852.1"/>
    </source>
</evidence>
<feature type="binding site" evidence="1">
    <location>
        <position position="187"/>
    </location>
    <ligand>
        <name>Zn(2+)</name>
        <dbReference type="ChEBI" id="CHEBI:29105"/>
    </ligand>
</feature>
<dbReference type="SUPFAM" id="SSF48150">
    <property type="entry name" value="DNA-glycosylase"/>
    <property type="match status" value="1"/>
</dbReference>
<sequence>MLYEVGYKMKKICKWAKTEIEIKYHNDEWCKVCHDERKLFEMLILENMQAGLSWRCVLNKREAMREAFDNFDYKKISNYDEKKIASLLENKAIIRNKRKIEAMIINAKKFIEVQKEFGSFDKYIWHFTNNEVLYNKLNYDDALPAENELSKTVSKDLIKRGFKFVGSIIIYSYLEAIGIINDHYTDCPFK</sequence>
<proteinExistence type="predicted"/>
<dbReference type="KEGG" id="bpo:BP951000_1873"/>
<evidence type="ECO:0000313" key="3">
    <source>
        <dbReference type="Proteomes" id="UP000000332"/>
    </source>
</evidence>
<gene>
    <name evidence="2" type="primary">alkA</name>
    <name evidence="2" type="ordered locus">BP951000_1873</name>
</gene>
<feature type="binding site" evidence="1">
    <location>
        <position position="25"/>
    </location>
    <ligand>
        <name>Zn(2+)</name>
        <dbReference type="ChEBI" id="CHEBI:29105"/>
    </ligand>
</feature>
<dbReference type="InterPro" id="IPR011257">
    <property type="entry name" value="DNA_glycosylase"/>
</dbReference>
<keyword evidence="3" id="KW-1185">Reference proteome</keyword>
<dbReference type="InterPro" id="IPR052891">
    <property type="entry name" value="DNA-3mA_glycosylase"/>
</dbReference>
<name>D8IFC9_BRAP9</name>
<dbReference type="Proteomes" id="UP000000332">
    <property type="component" value="Chromosome"/>
</dbReference>
<dbReference type="InterPro" id="IPR005019">
    <property type="entry name" value="Adenine_glyco"/>
</dbReference>
<feature type="binding site" evidence="1">
    <location>
        <position position="13"/>
    </location>
    <ligand>
        <name>Zn(2+)</name>
        <dbReference type="ChEBI" id="CHEBI:29105"/>
    </ligand>
</feature>
<protein>
    <submittedName>
        <fullName evidence="2">3-methyl-adenine-D-glycosylase I</fullName>
    </submittedName>
</protein>
<dbReference type="PANTHER" id="PTHR30037:SF4">
    <property type="entry name" value="DNA-3-METHYLADENINE GLYCOSYLASE I"/>
    <property type="match status" value="1"/>
</dbReference>
<feature type="binding site" evidence="1">
    <location>
        <position position="183"/>
    </location>
    <ligand>
        <name>Zn(2+)</name>
        <dbReference type="ChEBI" id="CHEBI:29105"/>
    </ligand>
</feature>
<dbReference type="GO" id="GO:0046872">
    <property type="term" value="F:metal ion binding"/>
    <property type="evidence" value="ECO:0007669"/>
    <property type="project" value="UniProtKB-KW"/>
</dbReference>
<dbReference type="eggNOG" id="COG2818">
    <property type="taxonomic scope" value="Bacteria"/>
</dbReference>
<dbReference type="Pfam" id="PF03352">
    <property type="entry name" value="Adenine_glyco"/>
    <property type="match status" value="1"/>
</dbReference>